<sequence>MLRTTSSRTILLARSRNLPATYRYTRRPYSVDEASTARPEECDIVIVGGGPAGLALAGALGSSHAIRGQLSVTLVEGGDLQKIREWAMPTDAFSNRVVSLTNTSQNFLQDIGAWDHVDVDRTCPMEGMQVWDGISDARINFNALELGVPQVAGSSQMARLTENFNLQRALLKHLDGQSSVQLLDKTRVESIQQDKRESGSWPLVHLSDGRVLRARLLIGADGFNSPVRSYAGIQSYGWNYDTHAIVATLHHSPRTISPNTTAFQRFLPTGPIAFLPLSPSVSSLVWSTKPPLAAALTKGDPATLSSMINAAFRLPEVSIRYLHNRILDAKNKGETLTAEQLKDEIAWRERSHSIEHHSAYASASVDPVIANVGIPPDGAELLPPLVESIQPGTAASFPLRFNHTEQYVGEGAGARTVLVGDAAHTVHPLAGQGLNLGLADVKCLARCIETAVLRGGDIGSHTALIPYARERYFENHKLMSVFDKLHKLYGTTFPPVVWARSVGLEIFNELDTLKAAVMMSAGSGGGTRQKQGPSAGWNFVASGFENATGAARLTEAVGGALRSTTVGVLQQLAKAAADRGPR</sequence>
<comment type="function">
    <text evidence="11">FAD-dependent monooxygenase required for two non-consecutive steps during ubiquinone biosynthesis. Required for the C5-ring hydroxylation during ubiquinone biosynthesis by catalyzing the hydroxylation of 4-hydroxy-3-(all-trans-polyprenyl)benzoic acid to 3,4-dihydroxy-5-(all-trans-polyprenyl)benzoic acid. Also acts downstream of coq4, for the C1-hydroxylation during ubiquinone biosynthesis by catalyzing the hydroxylation of 2-methoxy-6-(all-trans-polyprenyl)phenol to 2-methoxy-6-(all-trans-polyprenyl)benzene-1,4-diol. The electrons required for the hydroxylation reaction are funneled indirectly to coq6 from NADPH via a ferredoxin/ferredoxin reductase system.</text>
</comment>
<keyword evidence="10 11" id="KW-0472">Membrane</keyword>
<dbReference type="InterPro" id="IPR051205">
    <property type="entry name" value="UbiH/COQ6_monooxygenase"/>
</dbReference>
<comment type="catalytic activity">
    <reaction evidence="11">
        <text>a 4-hydroxy-3-(all-trans-polyprenyl)benzoate + 2 reduced [2Fe-2S]-[ferredoxin] + O2 + 2 H(+) = a 3,4-dihydroxy-5-(all-trans-polyprenyl)benzoate + 2 oxidized [2Fe-2S]-[ferredoxin] + H2O</text>
        <dbReference type="Rhea" id="RHEA:81195"/>
        <dbReference type="Rhea" id="RHEA-COMP:9514"/>
        <dbReference type="Rhea" id="RHEA-COMP:10000"/>
        <dbReference type="Rhea" id="RHEA-COMP:10001"/>
        <dbReference type="Rhea" id="RHEA-COMP:10930"/>
        <dbReference type="ChEBI" id="CHEBI:15377"/>
        <dbReference type="ChEBI" id="CHEBI:15378"/>
        <dbReference type="ChEBI" id="CHEBI:15379"/>
        <dbReference type="ChEBI" id="CHEBI:33737"/>
        <dbReference type="ChEBI" id="CHEBI:33738"/>
        <dbReference type="ChEBI" id="CHEBI:64694"/>
        <dbReference type="ChEBI" id="CHEBI:78396"/>
        <dbReference type="EC" id="1.14.15.45"/>
    </reaction>
</comment>
<dbReference type="GO" id="GO:0016712">
    <property type="term" value="F:oxidoreductase activity, acting on paired donors, with incorporation or reduction of molecular oxygen, reduced flavin or flavoprotein as one donor, and incorporation of one atom of oxygen"/>
    <property type="evidence" value="ECO:0007669"/>
    <property type="project" value="UniProtKB-UniRule"/>
</dbReference>
<keyword evidence="5 11" id="KW-0999">Mitochondrion inner membrane</keyword>
<dbReference type="InterPro" id="IPR010971">
    <property type="entry name" value="UbiH/COQ6"/>
</dbReference>
<dbReference type="STRING" id="135208.A0A4Z0A801"/>
<comment type="pathway">
    <text evidence="11">Cofactor biosynthesis; ubiquinone biosynthesis.</text>
</comment>
<dbReference type="FunFam" id="3.50.50.60:FF:000021">
    <property type="entry name" value="Ubiquinone biosynthesis monooxygenase COQ6"/>
    <property type="match status" value="1"/>
</dbReference>
<dbReference type="GO" id="GO:0071949">
    <property type="term" value="F:FAD binding"/>
    <property type="evidence" value="ECO:0007669"/>
    <property type="project" value="InterPro"/>
</dbReference>
<accession>A0A4Z0A801</accession>
<evidence type="ECO:0000256" key="3">
    <source>
        <dbReference type="ARBA" id="ARBA00022630"/>
    </source>
</evidence>
<keyword evidence="3 11" id="KW-0285">Flavoprotein</keyword>
<keyword evidence="6 11" id="KW-0274">FAD</keyword>
<dbReference type="AlphaFoldDB" id="A0A4Z0A801"/>
<proteinExistence type="inferred from homology"/>
<evidence type="ECO:0000256" key="2">
    <source>
        <dbReference type="ARBA" id="ARBA00005349"/>
    </source>
</evidence>
<evidence type="ECO:0000256" key="4">
    <source>
        <dbReference type="ARBA" id="ARBA00022688"/>
    </source>
</evidence>
<comment type="similarity">
    <text evidence="2 11">Belongs to the UbiH/COQ6 family.</text>
</comment>
<comment type="subunit">
    <text evidence="11">Component of a multi-subunit COQ enzyme complex, composed of at least COQ3, COQ4, COQ5, COQ6, COQ7 and COQ9.</text>
</comment>
<dbReference type="PRINTS" id="PR00420">
    <property type="entry name" value="RNGMNOXGNASE"/>
</dbReference>
<dbReference type="SUPFAM" id="SSF51905">
    <property type="entry name" value="FAD/NAD(P)-binding domain"/>
    <property type="match status" value="1"/>
</dbReference>
<comment type="cofactor">
    <cofactor evidence="1 11">
        <name>FAD</name>
        <dbReference type="ChEBI" id="CHEBI:57692"/>
    </cofactor>
</comment>
<dbReference type="Pfam" id="PF01494">
    <property type="entry name" value="FAD_binding_3"/>
    <property type="match status" value="2"/>
</dbReference>
<keyword evidence="8 11" id="KW-0503">Monooxygenase</keyword>
<evidence type="ECO:0000256" key="11">
    <source>
        <dbReference type="HAMAP-Rule" id="MF_03193"/>
    </source>
</evidence>
<dbReference type="EC" id="1.14.15.46" evidence="11"/>
<dbReference type="PANTHER" id="PTHR43876">
    <property type="entry name" value="UBIQUINONE BIOSYNTHESIS MONOOXYGENASE COQ6, MITOCHONDRIAL"/>
    <property type="match status" value="1"/>
</dbReference>
<evidence type="ECO:0000313" key="14">
    <source>
        <dbReference type="Proteomes" id="UP000298061"/>
    </source>
</evidence>
<comment type="catalytic activity">
    <reaction evidence="11">
        <text>a 2-methoxy-6-(all-trans-polyprenyl)phenol + 2 reduced [2Fe-2S]-[ferredoxin] + O2 + 2 H(+) = a 2-methoxy-6-(all-trans-polyprenyl)benzene-1,4-diol + 2 oxidized [2Fe-2S]-[ferredoxin] + H2O</text>
        <dbReference type="Rhea" id="RHEA:81183"/>
        <dbReference type="Rhea" id="RHEA-COMP:9551"/>
        <dbReference type="Rhea" id="RHEA-COMP:10000"/>
        <dbReference type="Rhea" id="RHEA-COMP:10001"/>
        <dbReference type="Rhea" id="RHEA-COMP:10858"/>
        <dbReference type="ChEBI" id="CHEBI:15377"/>
        <dbReference type="ChEBI" id="CHEBI:15378"/>
        <dbReference type="ChEBI" id="CHEBI:15379"/>
        <dbReference type="ChEBI" id="CHEBI:33737"/>
        <dbReference type="ChEBI" id="CHEBI:33738"/>
        <dbReference type="ChEBI" id="CHEBI:62731"/>
        <dbReference type="ChEBI" id="CHEBI:84166"/>
        <dbReference type="EC" id="1.14.15.46"/>
    </reaction>
</comment>
<dbReference type="Proteomes" id="UP000298061">
    <property type="component" value="Unassembled WGS sequence"/>
</dbReference>
<dbReference type="EC" id="1.14.15.45" evidence="11"/>
<dbReference type="PROSITE" id="PS01304">
    <property type="entry name" value="UBIH"/>
    <property type="match status" value="1"/>
</dbReference>
<dbReference type="InterPro" id="IPR036188">
    <property type="entry name" value="FAD/NAD-bd_sf"/>
</dbReference>
<keyword evidence="14" id="KW-1185">Reference proteome</keyword>
<dbReference type="HAMAP" id="MF_03193">
    <property type="entry name" value="COQ6_monooxygenase"/>
    <property type="match status" value="1"/>
</dbReference>
<dbReference type="Gene3D" id="3.50.50.60">
    <property type="entry name" value="FAD/NAD(P)-binding domain"/>
    <property type="match status" value="2"/>
</dbReference>
<evidence type="ECO:0000256" key="10">
    <source>
        <dbReference type="ARBA" id="ARBA00023136"/>
    </source>
</evidence>
<dbReference type="UniPathway" id="UPA00232"/>
<evidence type="ECO:0000256" key="5">
    <source>
        <dbReference type="ARBA" id="ARBA00022792"/>
    </source>
</evidence>
<protein>
    <recommendedName>
        <fullName evidence="11">Ubiquinone biosynthesis monooxygenase COQ6, mitochondrial</fullName>
        <ecNumber evidence="11">1.14.15.45</ecNumber>
    </recommendedName>
    <alternativeName>
        <fullName evidence="11">2-methoxy-6-polyprenolphenol 4-hydroxylase</fullName>
        <ecNumber evidence="11">1.14.15.46</ecNumber>
    </alternativeName>
</protein>
<evidence type="ECO:0000259" key="12">
    <source>
        <dbReference type="Pfam" id="PF01494"/>
    </source>
</evidence>
<feature type="domain" description="FAD-binding" evidence="12">
    <location>
        <begin position="41"/>
        <end position="251"/>
    </location>
</feature>
<evidence type="ECO:0000313" key="13">
    <source>
        <dbReference type="EMBL" id="TFY83192.1"/>
    </source>
</evidence>
<dbReference type="GO" id="GO:0106364">
    <property type="term" value="F:4-hydroxy-3-all-trans-polyprenylbenzoate oxygenase activity"/>
    <property type="evidence" value="ECO:0007669"/>
    <property type="project" value="UniProtKB-EC"/>
</dbReference>
<organism evidence="13 14">
    <name type="scientific">Hericium alpestre</name>
    <dbReference type="NCBI Taxonomy" id="135208"/>
    <lineage>
        <taxon>Eukaryota</taxon>
        <taxon>Fungi</taxon>
        <taxon>Dikarya</taxon>
        <taxon>Basidiomycota</taxon>
        <taxon>Agaricomycotina</taxon>
        <taxon>Agaricomycetes</taxon>
        <taxon>Russulales</taxon>
        <taxon>Hericiaceae</taxon>
        <taxon>Hericium</taxon>
    </lineage>
</organism>
<reference evidence="13 14" key="1">
    <citation type="submission" date="2019-02" db="EMBL/GenBank/DDBJ databases">
        <title>Genome sequencing of the rare red list fungi Hericium alpestre (H. flagellum).</title>
        <authorList>
            <person name="Buettner E."/>
            <person name="Kellner H."/>
        </authorList>
    </citation>
    <scope>NUCLEOTIDE SEQUENCE [LARGE SCALE GENOMIC DNA]</scope>
    <source>
        <strain evidence="13 14">DSM 108284</strain>
    </source>
</reference>
<dbReference type="EMBL" id="SFCI01000046">
    <property type="protein sequence ID" value="TFY83192.1"/>
    <property type="molecule type" value="Genomic_DNA"/>
</dbReference>
<comment type="subcellular location">
    <subcellularLocation>
        <location evidence="11">Mitochondrion inner membrane</location>
        <topology evidence="11">Peripheral membrane protein</topology>
        <orientation evidence="11">Matrix side</orientation>
    </subcellularLocation>
</comment>
<dbReference type="GO" id="GO:0120538">
    <property type="term" value="F:2-methoxy-6-polyprenolphenol 4-hydroxylase activity"/>
    <property type="evidence" value="ECO:0007669"/>
    <property type="project" value="UniProtKB-EC"/>
</dbReference>
<keyword evidence="7 11" id="KW-0560">Oxidoreductase</keyword>
<keyword evidence="4 11" id="KW-0831">Ubiquinone biosynthesis</keyword>
<dbReference type="GO" id="GO:0031314">
    <property type="term" value="C:extrinsic component of mitochondrial inner membrane"/>
    <property type="evidence" value="ECO:0007669"/>
    <property type="project" value="UniProtKB-UniRule"/>
</dbReference>
<evidence type="ECO:0000256" key="1">
    <source>
        <dbReference type="ARBA" id="ARBA00001974"/>
    </source>
</evidence>
<dbReference type="NCBIfam" id="TIGR01988">
    <property type="entry name" value="Ubi-OHases"/>
    <property type="match status" value="1"/>
</dbReference>
<evidence type="ECO:0000256" key="7">
    <source>
        <dbReference type="ARBA" id="ARBA00023002"/>
    </source>
</evidence>
<keyword evidence="9 11" id="KW-0496">Mitochondrion</keyword>
<dbReference type="InterPro" id="IPR002938">
    <property type="entry name" value="FAD-bd"/>
</dbReference>
<name>A0A4Z0A801_9AGAM</name>
<dbReference type="InterPro" id="IPR018168">
    <property type="entry name" value="Ubi_Hdrlase_CS"/>
</dbReference>
<evidence type="ECO:0000256" key="8">
    <source>
        <dbReference type="ARBA" id="ARBA00023033"/>
    </source>
</evidence>
<feature type="domain" description="FAD-binding" evidence="12">
    <location>
        <begin position="412"/>
        <end position="455"/>
    </location>
</feature>
<gene>
    <name evidence="11" type="primary">COQ6</name>
    <name evidence="13" type="ORF">EWM64_g824</name>
</gene>
<dbReference type="OrthoDB" id="683240at2759"/>
<dbReference type="InterPro" id="IPR000689">
    <property type="entry name" value="UbQ_mOase_COQ6"/>
</dbReference>
<comment type="caution">
    <text evidence="13">The sequence shown here is derived from an EMBL/GenBank/DDBJ whole genome shotgun (WGS) entry which is preliminary data.</text>
</comment>
<evidence type="ECO:0000256" key="9">
    <source>
        <dbReference type="ARBA" id="ARBA00023128"/>
    </source>
</evidence>
<evidence type="ECO:0000256" key="6">
    <source>
        <dbReference type="ARBA" id="ARBA00022827"/>
    </source>
</evidence>
<dbReference type="PANTHER" id="PTHR43876:SF7">
    <property type="entry name" value="UBIQUINONE BIOSYNTHESIS MONOOXYGENASE COQ6, MITOCHONDRIAL"/>
    <property type="match status" value="1"/>
</dbReference>